<dbReference type="SUPFAM" id="SSF56801">
    <property type="entry name" value="Acetyl-CoA synthetase-like"/>
    <property type="match status" value="1"/>
</dbReference>
<evidence type="ECO:0000313" key="2">
    <source>
        <dbReference type="Proteomes" id="UP000293995"/>
    </source>
</evidence>
<dbReference type="InterPro" id="IPR045851">
    <property type="entry name" value="AMP-bd_C_sf"/>
</dbReference>
<accession>A0A4P6EBC3</accession>
<dbReference type="PANTHER" id="PTHR43845:SF1">
    <property type="entry name" value="BLR5969 PROTEIN"/>
    <property type="match status" value="1"/>
</dbReference>
<reference evidence="1 2" key="1">
    <citation type="submission" date="2019-01" db="EMBL/GenBank/DDBJ databases">
        <title>Genome sequencing of strain DFW100M-13.</title>
        <authorList>
            <person name="Heo J."/>
            <person name="Kim S.-J."/>
            <person name="Kim J.-S."/>
            <person name="Hong S.-B."/>
            <person name="Kwon S.-W."/>
        </authorList>
    </citation>
    <scope>NUCLEOTIDE SEQUENCE [LARGE SCALE GENOMIC DNA]</scope>
    <source>
        <strain evidence="1 2">DFW100M-13</strain>
    </source>
</reference>
<dbReference type="InterPro" id="IPR042099">
    <property type="entry name" value="ANL_N_sf"/>
</dbReference>
<evidence type="ECO:0000313" key="1">
    <source>
        <dbReference type="EMBL" id="QAY59314.1"/>
    </source>
</evidence>
<dbReference type="GO" id="GO:0016874">
    <property type="term" value="F:ligase activity"/>
    <property type="evidence" value="ECO:0007669"/>
    <property type="project" value="UniProtKB-KW"/>
</dbReference>
<protein>
    <submittedName>
        <fullName evidence="1">Phenylacetate--CoA ligase family protein</fullName>
    </submittedName>
</protein>
<dbReference type="Gene3D" id="3.30.300.30">
    <property type="match status" value="1"/>
</dbReference>
<name>A0A4P6EBC3_9MICO</name>
<gene>
    <name evidence="1" type="ORF">ET475_04450</name>
</gene>
<dbReference type="Proteomes" id="UP000293995">
    <property type="component" value="Chromosome"/>
</dbReference>
<proteinExistence type="predicted"/>
<dbReference type="OrthoDB" id="580775at2"/>
<keyword evidence="2" id="KW-1185">Reference proteome</keyword>
<dbReference type="AlphaFoldDB" id="A0A4P6EBC3"/>
<keyword evidence="1" id="KW-0436">Ligase</keyword>
<dbReference type="EMBL" id="CP035494">
    <property type="protein sequence ID" value="QAY59314.1"/>
    <property type="molecule type" value="Genomic_DNA"/>
</dbReference>
<organism evidence="1 2">
    <name type="scientific">Microbacterium protaetiae</name>
    <dbReference type="NCBI Taxonomy" id="2509458"/>
    <lineage>
        <taxon>Bacteria</taxon>
        <taxon>Bacillati</taxon>
        <taxon>Actinomycetota</taxon>
        <taxon>Actinomycetes</taxon>
        <taxon>Micrococcales</taxon>
        <taxon>Microbacteriaceae</taxon>
        <taxon>Microbacterium</taxon>
    </lineage>
</organism>
<dbReference type="RefSeq" id="WP_129386404.1">
    <property type="nucleotide sequence ID" value="NZ_CP035494.1"/>
</dbReference>
<dbReference type="PANTHER" id="PTHR43845">
    <property type="entry name" value="BLR5969 PROTEIN"/>
    <property type="match status" value="1"/>
</dbReference>
<sequence>MAEMEGMRDPRDWATRQSDLAAQVPDLLRRLRGASIAWRERLAGVEPGQFGTVDSLADLPFMTKGELRAMQADATREQPLGGLQVAATRDLVQVISSSGTTGDPMFFGVTVADWTAWKRAVGSAFATAGIGRGSLTAHTTGMPMVAGGIAYADGIREAGGTLAWVGGQTMTRMVAMINRLGVNTLLGTASFATFFAEKCEAELGRPARELAVRTVIAGGEPGLGAPEIRERIADVWGATRVSEIMGLGDVLPVLWAECAEGHGMHFTAAPHVLVELIDPETGAHLPWEPGVTGEAVYTTIDREACPVVRFRSRDQLSVTGVACRCGRTTPTVRCIGRTDDMLIYKAMNVYPSAIRDIAMQVGGSAVGSLRVRKDSNDQVRFDDPIPLEIELAADDSEAARLAAEIAEAVRQELRVRVSPEVLAPGSIPLGEYKNALTYAKQ</sequence>
<dbReference type="KEGG" id="mprt:ET475_04450"/>
<dbReference type="Gene3D" id="3.40.50.12780">
    <property type="entry name" value="N-terminal domain of ligase-like"/>
    <property type="match status" value="1"/>
</dbReference>